<name>A0A0F9E849_9ZZZZ</name>
<evidence type="ECO:0000313" key="1">
    <source>
        <dbReference type="EMBL" id="KKL70134.1"/>
    </source>
</evidence>
<comment type="caution">
    <text evidence="1">The sequence shown here is derived from an EMBL/GenBank/DDBJ whole genome shotgun (WGS) entry which is preliminary data.</text>
</comment>
<sequence>MGKSFPVLKCFATSSGQVKAWCPFCKKWHTHGFPDKITKAGKIGHWAAHCHDKSSPFHKTGGYELTLMSKKEIIDITKSLDRYKG</sequence>
<gene>
    <name evidence="1" type="ORF">LCGC14_2107920</name>
</gene>
<dbReference type="EMBL" id="LAZR01025987">
    <property type="protein sequence ID" value="KKL70134.1"/>
    <property type="molecule type" value="Genomic_DNA"/>
</dbReference>
<proteinExistence type="predicted"/>
<reference evidence="1" key="1">
    <citation type="journal article" date="2015" name="Nature">
        <title>Complex archaea that bridge the gap between prokaryotes and eukaryotes.</title>
        <authorList>
            <person name="Spang A."/>
            <person name="Saw J.H."/>
            <person name="Jorgensen S.L."/>
            <person name="Zaremba-Niedzwiedzka K."/>
            <person name="Martijn J."/>
            <person name="Lind A.E."/>
            <person name="van Eijk R."/>
            <person name="Schleper C."/>
            <person name="Guy L."/>
            <person name="Ettema T.J."/>
        </authorList>
    </citation>
    <scope>NUCLEOTIDE SEQUENCE</scope>
</reference>
<accession>A0A0F9E849</accession>
<dbReference type="AlphaFoldDB" id="A0A0F9E849"/>
<organism evidence="1">
    <name type="scientific">marine sediment metagenome</name>
    <dbReference type="NCBI Taxonomy" id="412755"/>
    <lineage>
        <taxon>unclassified sequences</taxon>
        <taxon>metagenomes</taxon>
        <taxon>ecological metagenomes</taxon>
    </lineage>
</organism>
<protein>
    <submittedName>
        <fullName evidence="1">Uncharacterized protein</fullName>
    </submittedName>
</protein>